<feature type="transmembrane region" description="Helical" evidence="4">
    <location>
        <begin position="12"/>
        <end position="28"/>
    </location>
</feature>
<dbReference type="PANTHER" id="PTHR12542:SF180">
    <property type="entry name" value="EXOCYST SUBUNIT EXO70 FAMILY PROTEIN"/>
    <property type="match status" value="1"/>
</dbReference>
<dbReference type="Proteomes" id="UP001341840">
    <property type="component" value="Unassembled WGS sequence"/>
</dbReference>
<dbReference type="EMBL" id="JASCZI010002094">
    <property type="protein sequence ID" value="MED6115831.1"/>
    <property type="molecule type" value="Genomic_DNA"/>
</dbReference>
<keyword evidence="4" id="KW-0812">Transmembrane</keyword>
<dbReference type="InterPro" id="IPR004140">
    <property type="entry name" value="Exo70"/>
</dbReference>
<keyword evidence="4" id="KW-0472">Membrane</keyword>
<comment type="function">
    <text evidence="3">Component of the exocyst complex.</text>
</comment>
<keyword evidence="3" id="KW-0268">Exocytosis</keyword>
<sequence>VSHGASNLQLKAHLAYLVLMITSFYSFYFDKAVNGKPDAYSIVSCAAFAVIFLGLSRHSHCGFEVDLLYFFLAALTIQLMRIKWFLAILGASYSYALIMIRTRLDAQLEVNGYHGVPEEPHVIQVDPPELPLNDNAITEVNSHLQEDNNNFALIKPRLLSSLKALKKQNRKLLGLLYSQTLVEPFHLDENLLIDTLPREIINNINETFKMALAAGFEKECCHLYSSCRREFLQQFLSELELKEAQNKDQIVFMSQVLSYLRVLFLNERRLCDRIFFGFSSVGDLSFVLICKELTIHLLNLLNTIVVDISSSTPAMFRRVVNMFVELSDMITELELLFPDPTGASLRNEAIKAR</sequence>
<dbReference type="Pfam" id="PF03081">
    <property type="entry name" value="Exo70_C"/>
    <property type="match status" value="1"/>
</dbReference>
<accession>A0ABU6QUR7</accession>
<feature type="domain" description="Exocyst complex subunit Exo70 C-terminal" evidence="5">
    <location>
        <begin position="257"/>
        <end position="351"/>
    </location>
</feature>
<name>A0ABU6QUR7_9FABA</name>
<evidence type="ECO:0000313" key="6">
    <source>
        <dbReference type="EMBL" id="MED6115831.1"/>
    </source>
</evidence>
<keyword evidence="3" id="KW-0653">Protein transport</keyword>
<comment type="caution">
    <text evidence="6">The sequence shown here is derived from an EMBL/GenBank/DDBJ whole genome shotgun (WGS) entry which is preliminary data.</text>
</comment>
<evidence type="ECO:0000259" key="5">
    <source>
        <dbReference type="Pfam" id="PF03081"/>
    </source>
</evidence>
<comment type="similarity">
    <text evidence="1 3">Belongs to the EXO70 family.</text>
</comment>
<feature type="transmembrane region" description="Helical" evidence="4">
    <location>
        <begin position="68"/>
        <end position="93"/>
    </location>
</feature>
<dbReference type="SUPFAM" id="SSF74788">
    <property type="entry name" value="Cullin repeat-like"/>
    <property type="match status" value="1"/>
</dbReference>
<evidence type="ECO:0000256" key="1">
    <source>
        <dbReference type="ARBA" id="ARBA00006756"/>
    </source>
</evidence>
<dbReference type="Gene3D" id="1.20.1280.170">
    <property type="entry name" value="Exocyst complex component Exo70"/>
    <property type="match status" value="1"/>
</dbReference>
<keyword evidence="4" id="KW-1133">Transmembrane helix</keyword>
<evidence type="ECO:0000256" key="4">
    <source>
        <dbReference type="SAM" id="Phobius"/>
    </source>
</evidence>
<dbReference type="InterPro" id="IPR016159">
    <property type="entry name" value="Cullin_repeat-like_dom_sf"/>
</dbReference>
<keyword evidence="7" id="KW-1185">Reference proteome</keyword>
<evidence type="ECO:0000256" key="2">
    <source>
        <dbReference type="ARBA" id="ARBA00022448"/>
    </source>
</evidence>
<keyword evidence="2 3" id="KW-0813">Transport</keyword>
<dbReference type="PANTHER" id="PTHR12542">
    <property type="entry name" value="EXOCYST COMPLEX PROTEIN EXO70"/>
    <property type="match status" value="1"/>
</dbReference>
<feature type="non-terminal residue" evidence="6">
    <location>
        <position position="1"/>
    </location>
</feature>
<evidence type="ECO:0000256" key="3">
    <source>
        <dbReference type="RuleBase" id="RU365026"/>
    </source>
</evidence>
<feature type="transmembrane region" description="Helical" evidence="4">
    <location>
        <begin position="40"/>
        <end position="56"/>
    </location>
</feature>
<evidence type="ECO:0000313" key="7">
    <source>
        <dbReference type="Proteomes" id="UP001341840"/>
    </source>
</evidence>
<gene>
    <name evidence="6" type="ORF">PIB30_094508</name>
</gene>
<protein>
    <recommendedName>
        <fullName evidence="3">Exocyst subunit Exo70 family protein</fullName>
    </recommendedName>
</protein>
<dbReference type="InterPro" id="IPR046364">
    <property type="entry name" value="Exo70_C"/>
</dbReference>
<reference evidence="6 7" key="1">
    <citation type="journal article" date="2023" name="Plants (Basel)">
        <title>Bridging the Gap: Combining Genomics and Transcriptomics Approaches to Understand Stylosanthes scabra, an Orphan Legume from the Brazilian Caatinga.</title>
        <authorList>
            <person name="Ferreira-Neto J.R.C."/>
            <person name="da Silva M.D."/>
            <person name="Binneck E."/>
            <person name="de Melo N.F."/>
            <person name="da Silva R.H."/>
            <person name="de Melo A.L.T.M."/>
            <person name="Pandolfi V."/>
            <person name="Bustamante F.O."/>
            <person name="Brasileiro-Vidal A.C."/>
            <person name="Benko-Iseppon A.M."/>
        </authorList>
    </citation>
    <scope>NUCLEOTIDE SEQUENCE [LARGE SCALE GENOMIC DNA]</scope>
    <source>
        <tissue evidence="6">Leaves</tissue>
    </source>
</reference>
<organism evidence="6 7">
    <name type="scientific">Stylosanthes scabra</name>
    <dbReference type="NCBI Taxonomy" id="79078"/>
    <lineage>
        <taxon>Eukaryota</taxon>
        <taxon>Viridiplantae</taxon>
        <taxon>Streptophyta</taxon>
        <taxon>Embryophyta</taxon>
        <taxon>Tracheophyta</taxon>
        <taxon>Spermatophyta</taxon>
        <taxon>Magnoliopsida</taxon>
        <taxon>eudicotyledons</taxon>
        <taxon>Gunneridae</taxon>
        <taxon>Pentapetalae</taxon>
        <taxon>rosids</taxon>
        <taxon>fabids</taxon>
        <taxon>Fabales</taxon>
        <taxon>Fabaceae</taxon>
        <taxon>Papilionoideae</taxon>
        <taxon>50 kb inversion clade</taxon>
        <taxon>dalbergioids sensu lato</taxon>
        <taxon>Dalbergieae</taxon>
        <taxon>Pterocarpus clade</taxon>
        <taxon>Stylosanthes</taxon>
    </lineage>
</organism>
<proteinExistence type="inferred from homology"/>